<proteinExistence type="predicted"/>
<evidence type="ECO:0000256" key="1">
    <source>
        <dbReference type="SAM" id="MobiDB-lite"/>
    </source>
</evidence>
<dbReference type="EMBL" id="BSXW01000261">
    <property type="protein sequence ID" value="GMF16729.1"/>
    <property type="molecule type" value="Genomic_DNA"/>
</dbReference>
<evidence type="ECO:0000313" key="2">
    <source>
        <dbReference type="EMBL" id="GMF16729.1"/>
    </source>
</evidence>
<sequence length="455" mass="48280">MGSGSDFEDVGTSSMRSSSSAAPAIGARLGEAPVAEPEPSAEPEAPPALDNVLPMQGSPEKKSQAEPSGGASALPSVRVDEGLSRGQPAESQALALRGASEAMTTSSQPLSAHPKPTAMDLSGSQVEGGALSVLGKLENTTEVVRYSWGWDGPGPVELRAWCESIRTWERCLVNVAEADAARCVRCFTSDLIGVQEIRIKAEIEQIAHFVGLGLIAWKEAVGSTPCYVRPAAELQLMALTAQTSETQLGFPGSGGGIPLIDEDTELYLGHDVIMRIQWAGLRSRSSVSCVDEEPSRKRPWLARSQPDDSTQGYHGPSYEVPQRDESLPSASGSTTRSDVSMMMIGPISLHEVSLYLAATARTSFPGMTIINLSEPCQTSFNSAQGGSLELSVQVIGTQSITDTNARSPSSTELPHKRYSKPVASTLDVNPNIVFRFPSKQIQLQTVLASGISISR</sequence>
<evidence type="ECO:0000313" key="3">
    <source>
        <dbReference type="Proteomes" id="UP001165083"/>
    </source>
</evidence>
<dbReference type="Proteomes" id="UP001165083">
    <property type="component" value="Unassembled WGS sequence"/>
</dbReference>
<accession>A0A9W6TJX4</accession>
<feature type="region of interest" description="Disordered" evidence="1">
    <location>
        <begin position="294"/>
        <end position="337"/>
    </location>
</feature>
<name>A0A9W6TJX4_9STRA</name>
<dbReference type="AlphaFoldDB" id="A0A9W6TJX4"/>
<feature type="region of interest" description="Disordered" evidence="1">
    <location>
        <begin position="97"/>
        <end position="123"/>
    </location>
</feature>
<dbReference type="OrthoDB" id="10604583at2759"/>
<comment type="caution">
    <text evidence="2">The sequence shown here is derived from an EMBL/GenBank/DDBJ whole genome shotgun (WGS) entry which is preliminary data.</text>
</comment>
<feature type="region of interest" description="Disordered" evidence="1">
    <location>
        <begin position="1"/>
        <end position="75"/>
    </location>
</feature>
<protein>
    <submittedName>
        <fullName evidence="2">Unnamed protein product</fullName>
    </submittedName>
</protein>
<gene>
    <name evidence="2" type="ORF">Plil01_000601200</name>
</gene>
<keyword evidence="3" id="KW-1185">Reference proteome</keyword>
<feature type="compositionally biased region" description="Polar residues" evidence="1">
    <location>
        <begin position="328"/>
        <end position="337"/>
    </location>
</feature>
<organism evidence="2 3">
    <name type="scientific">Phytophthora lilii</name>
    <dbReference type="NCBI Taxonomy" id="2077276"/>
    <lineage>
        <taxon>Eukaryota</taxon>
        <taxon>Sar</taxon>
        <taxon>Stramenopiles</taxon>
        <taxon>Oomycota</taxon>
        <taxon>Peronosporomycetes</taxon>
        <taxon>Peronosporales</taxon>
        <taxon>Peronosporaceae</taxon>
        <taxon>Phytophthora</taxon>
    </lineage>
</organism>
<reference evidence="2" key="1">
    <citation type="submission" date="2023-04" db="EMBL/GenBank/DDBJ databases">
        <title>Phytophthora lilii NBRC 32176.</title>
        <authorList>
            <person name="Ichikawa N."/>
            <person name="Sato H."/>
            <person name="Tonouchi N."/>
        </authorList>
    </citation>
    <scope>NUCLEOTIDE SEQUENCE</scope>
    <source>
        <strain evidence="2">NBRC 32176</strain>
    </source>
</reference>